<dbReference type="PANTHER" id="PTHR30290">
    <property type="entry name" value="PERIPLASMIC BINDING COMPONENT OF ABC TRANSPORTER"/>
    <property type="match status" value="1"/>
</dbReference>
<comment type="similarity">
    <text evidence="1">Belongs to the bacterial solute-binding protein 5 family.</text>
</comment>
<dbReference type="PANTHER" id="PTHR30290:SF9">
    <property type="entry name" value="OLIGOPEPTIDE-BINDING PROTEIN APPA"/>
    <property type="match status" value="1"/>
</dbReference>
<evidence type="ECO:0000256" key="2">
    <source>
        <dbReference type="ARBA" id="ARBA00022448"/>
    </source>
</evidence>
<evidence type="ECO:0000256" key="4">
    <source>
        <dbReference type="SAM" id="MobiDB-lite"/>
    </source>
</evidence>
<dbReference type="AlphaFoldDB" id="A0A1X9M920"/>
<protein>
    <submittedName>
        <fullName evidence="6">Glutathione-binding protein GsiB</fullName>
    </submittedName>
</protein>
<gene>
    <name evidence="6" type="primary">gsiB_2</name>
    <name evidence="6" type="ORF">BkAM31D_08585</name>
</gene>
<evidence type="ECO:0000256" key="3">
    <source>
        <dbReference type="ARBA" id="ARBA00022729"/>
    </source>
</evidence>
<dbReference type="Pfam" id="PF00496">
    <property type="entry name" value="SBP_bac_5"/>
    <property type="match status" value="1"/>
</dbReference>
<dbReference type="SUPFAM" id="SSF53850">
    <property type="entry name" value="Periplasmic binding protein-like II"/>
    <property type="match status" value="1"/>
</dbReference>
<dbReference type="InterPro" id="IPR030678">
    <property type="entry name" value="Peptide/Ni-bd"/>
</dbReference>
<reference evidence="6 7" key="1">
    <citation type="submission" date="2017-04" db="EMBL/GenBank/DDBJ databases">
        <title>Bacillus krulwichiae AM31D Genome sequencing and assembly.</title>
        <authorList>
            <person name="Krulwich T.A."/>
            <person name="Anastor L."/>
            <person name="Ehrlich R."/>
            <person name="Ehrlich G.D."/>
            <person name="Janto B."/>
        </authorList>
    </citation>
    <scope>NUCLEOTIDE SEQUENCE [LARGE SCALE GENOMIC DNA]</scope>
    <source>
        <strain evidence="6 7">AM31D</strain>
    </source>
</reference>
<dbReference type="RefSeq" id="WP_066152231.1">
    <property type="nucleotide sequence ID" value="NZ_CP020814.1"/>
</dbReference>
<dbReference type="GO" id="GO:0043190">
    <property type="term" value="C:ATP-binding cassette (ABC) transporter complex"/>
    <property type="evidence" value="ECO:0007669"/>
    <property type="project" value="InterPro"/>
</dbReference>
<sequence precursor="true">MDFKNLNRFRLTVLALPFILVLLLGACSNETNSPSESTDQHNSPDVSDQTVENTSGGELKLALSGGGQALAPASELRTVNDLIISGTTLEKLGKYDGEGKMQPLLAKDWEENPEDLTITFELNQGIQFHDGTDFNAEAVKWNIDEFLASGRAELNGIQDVEILGDYTVQVQLDEWNSSMLNNICHFVSITSPSAYEENGKDWVKDNPVGTGPFKFVSWTKDESVVFEKNTNYWQEGKPYLDGVTFNFMADATTATSSLQVGEIHGFVGAPALSAKEMSEVEELKVETLTTGLGSLGKGIIGDSANPQSPFADPLVRGALSYAVDRDAIVEILYYGHAIATNQWGVPGSPTFNDDLDTTYDPEKAKELLKEAGYPNGFKTTFTTNNNDADVSLATAIQGYLSEVGIDVELNTVDNAFFRELTTSANNQPWDGLVLYNHRGDFDLGTYMPRNFSSQATTYGHHLTEVEEIVTLFNEVKGAKDSNELADISKDIQRLVAVDHALATFILVEGLPFISHESVLDTGINFGHGSEWTPENAKISSK</sequence>
<dbReference type="InterPro" id="IPR000914">
    <property type="entry name" value="SBP_5_dom"/>
</dbReference>
<dbReference type="Gene3D" id="3.10.105.10">
    <property type="entry name" value="Dipeptide-binding Protein, Domain 3"/>
    <property type="match status" value="1"/>
</dbReference>
<keyword evidence="3" id="KW-0732">Signal</keyword>
<dbReference type="STRING" id="199441.BkAM31D_08585"/>
<dbReference type="GO" id="GO:0015833">
    <property type="term" value="P:peptide transport"/>
    <property type="evidence" value="ECO:0007669"/>
    <property type="project" value="TreeGrafter"/>
</dbReference>
<dbReference type="PROSITE" id="PS51257">
    <property type="entry name" value="PROKAR_LIPOPROTEIN"/>
    <property type="match status" value="1"/>
</dbReference>
<dbReference type="PIRSF" id="PIRSF002741">
    <property type="entry name" value="MppA"/>
    <property type="match status" value="1"/>
</dbReference>
<accession>A0A1X9M920</accession>
<dbReference type="Gene3D" id="3.90.76.10">
    <property type="entry name" value="Dipeptide-binding Protein, Domain 1"/>
    <property type="match status" value="1"/>
</dbReference>
<keyword evidence="2" id="KW-0813">Transport</keyword>
<dbReference type="Proteomes" id="UP000193006">
    <property type="component" value="Chromosome"/>
</dbReference>
<evidence type="ECO:0000259" key="5">
    <source>
        <dbReference type="Pfam" id="PF00496"/>
    </source>
</evidence>
<dbReference type="GO" id="GO:0042597">
    <property type="term" value="C:periplasmic space"/>
    <property type="evidence" value="ECO:0007669"/>
    <property type="project" value="UniProtKB-ARBA"/>
</dbReference>
<feature type="region of interest" description="Disordered" evidence="4">
    <location>
        <begin position="30"/>
        <end position="55"/>
    </location>
</feature>
<dbReference type="InterPro" id="IPR039424">
    <property type="entry name" value="SBP_5"/>
</dbReference>
<evidence type="ECO:0000256" key="1">
    <source>
        <dbReference type="ARBA" id="ARBA00005695"/>
    </source>
</evidence>
<dbReference type="Gene3D" id="3.40.190.10">
    <property type="entry name" value="Periplasmic binding protein-like II"/>
    <property type="match status" value="1"/>
</dbReference>
<name>A0A1X9M920_9BACI</name>
<dbReference type="KEGG" id="bkw:BkAM31D_08585"/>
<dbReference type="GO" id="GO:1904680">
    <property type="term" value="F:peptide transmembrane transporter activity"/>
    <property type="evidence" value="ECO:0007669"/>
    <property type="project" value="TreeGrafter"/>
</dbReference>
<proteinExistence type="inferred from homology"/>
<keyword evidence="7" id="KW-1185">Reference proteome</keyword>
<evidence type="ECO:0000313" key="6">
    <source>
        <dbReference type="EMBL" id="ARK29915.1"/>
    </source>
</evidence>
<evidence type="ECO:0000313" key="7">
    <source>
        <dbReference type="Proteomes" id="UP000193006"/>
    </source>
</evidence>
<organism evidence="6 7">
    <name type="scientific">Halalkalibacter krulwichiae</name>
    <dbReference type="NCBI Taxonomy" id="199441"/>
    <lineage>
        <taxon>Bacteria</taxon>
        <taxon>Bacillati</taxon>
        <taxon>Bacillota</taxon>
        <taxon>Bacilli</taxon>
        <taxon>Bacillales</taxon>
        <taxon>Bacillaceae</taxon>
        <taxon>Halalkalibacter</taxon>
    </lineage>
</organism>
<dbReference type="EMBL" id="CP020814">
    <property type="protein sequence ID" value="ARK29915.1"/>
    <property type="molecule type" value="Genomic_DNA"/>
</dbReference>
<feature type="domain" description="Solute-binding protein family 5" evidence="5">
    <location>
        <begin position="100"/>
        <end position="454"/>
    </location>
</feature>